<evidence type="ECO:0000313" key="12">
    <source>
        <dbReference type="Proteomes" id="UP001054854"/>
    </source>
</evidence>
<feature type="transmembrane region" description="Helical" evidence="10">
    <location>
        <begin position="457"/>
        <end position="477"/>
    </location>
</feature>
<dbReference type="InterPro" id="IPR001734">
    <property type="entry name" value="Na/solute_symporter"/>
</dbReference>
<feature type="transmembrane region" description="Helical" evidence="10">
    <location>
        <begin position="87"/>
        <end position="105"/>
    </location>
</feature>
<evidence type="ECO:0000313" key="11">
    <source>
        <dbReference type="EMBL" id="GHJ29289.1"/>
    </source>
</evidence>
<dbReference type="CDD" id="cd11480">
    <property type="entry name" value="SLC5sbd_u4"/>
    <property type="match status" value="1"/>
</dbReference>
<keyword evidence="5 10" id="KW-0812">Transmembrane</keyword>
<evidence type="ECO:0000256" key="10">
    <source>
        <dbReference type="SAM" id="Phobius"/>
    </source>
</evidence>
<feature type="transmembrane region" description="Helical" evidence="10">
    <location>
        <begin position="497"/>
        <end position="515"/>
    </location>
</feature>
<evidence type="ECO:0000256" key="4">
    <source>
        <dbReference type="ARBA" id="ARBA00022475"/>
    </source>
</evidence>
<gene>
    <name evidence="11" type="ORF">TPA0910_37220</name>
</gene>
<organism evidence="11 12">
    <name type="scientific">Streptomyces hygroscopicus</name>
    <dbReference type="NCBI Taxonomy" id="1912"/>
    <lineage>
        <taxon>Bacteria</taxon>
        <taxon>Bacillati</taxon>
        <taxon>Actinomycetota</taxon>
        <taxon>Actinomycetes</taxon>
        <taxon>Kitasatosporales</taxon>
        <taxon>Streptomycetaceae</taxon>
        <taxon>Streptomyces</taxon>
        <taxon>Streptomyces violaceusniger group</taxon>
    </lineage>
</organism>
<dbReference type="Pfam" id="PF00474">
    <property type="entry name" value="SSF"/>
    <property type="match status" value="1"/>
</dbReference>
<dbReference type="InterPro" id="IPR050277">
    <property type="entry name" value="Sodium:Solute_Symporter"/>
</dbReference>
<feature type="transmembrane region" description="Helical" evidence="10">
    <location>
        <begin position="58"/>
        <end position="81"/>
    </location>
</feature>
<feature type="transmembrane region" description="Helical" evidence="10">
    <location>
        <begin position="197"/>
        <end position="215"/>
    </location>
</feature>
<comment type="similarity">
    <text evidence="2 9">Belongs to the sodium:solute symporter (SSF) (TC 2.A.21) family.</text>
</comment>
<keyword evidence="12" id="KW-1185">Reference proteome</keyword>
<feature type="transmembrane region" description="Helical" evidence="10">
    <location>
        <begin position="17"/>
        <end position="37"/>
    </location>
</feature>
<evidence type="ECO:0000256" key="8">
    <source>
        <dbReference type="ARBA" id="ARBA00023136"/>
    </source>
</evidence>
<dbReference type="PANTHER" id="PTHR48086">
    <property type="entry name" value="SODIUM/PROLINE SYMPORTER-RELATED"/>
    <property type="match status" value="1"/>
</dbReference>
<feature type="transmembrane region" description="Helical" evidence="10">
    <location>
        <begin position="423"/>
        <end position="445"/>
    </location>
</feature>
<name>A0ABQ3U122_STRHY</name>
<dbReference type="RefSeq" id="WP_060950917.1">
    <property type="nucleotide sequence ID" value="NZ_BBON01000050.1"/>
</dbReference>
<proteinExistence type="inferred from homology"/>
<reference evidence="11" key="1">
    <citation type="submission" date="2024-05" db="EMBL/GenBank/DDBJ databases">
        <title>Whole genome shotgun sequence of Streptomyces hygroscopicus NBRC 113678.</title>
        <authorList>
            <person name="Komaki H."/>
            <person name="Tamura T."/>
        </authorList>
    </citation>
    <scope>NUCLEOTIDE SEQUENCE</scope>
    <source>
        <strain evidence="11">N11-34</strain>
    </source>
</reference>
<comment type="subcellular location">
    <subcellularLocation>
        <location evidence="1">Cell membrane</location>
        <topology evidence="1">Multi-pass membrane protein</topology>
    </subcellularLocation>
</comment>
<comment type="caution">
    <text evidence="11">The sequence shown here is derived from an EMBL/GenBank/DDBJ whole genome shotgun (WGS) entry which is preliminary data.</text>
</comment>
<evidence type="ECO:0000256" key="3">
    <source>
        <dbReference type="ARBA" id="ARBA00022448"/>
    </source>
</evidence>
<sequence>MSPHLLAAESASDNRPLIVTLFAVFVVATLAITVWAGRQTKDATDFYAGGRQFTGFQNGLAISGDYMSAASFLGIAGAIALSGYDGFLYSIGFLVAWLVALLLVAEPLRNSGRYTMGDVLAYRMRQRPVRTAAGVSTIVVSIFYLLAQMAGAGVLVSLLLGITSEAGKILIVVLVGVVMMLYVTIGGMKGTTWVQMVKAVLLILGTLLITFLVLLKFHFNVSDLLGEAARNSGIGESFLEPGLKYGLDATSKLDFLSLGIALVLGTAGLPHILIRFYTVPTAQAARKSVNWAIGIIGVFYLMTIALGFGAAALLDRDDIIASNKSGNTAAPLLAEEIGGGANSTGGAILLAVISAVAFATILAVVAGLTLASSSSFAHDLYANVIRKGQATQKEEISAARWATVGIGTVAVVLGVFARDLNVAGLVALAFAVAASANLPTILYSLFWKRFTTRGALWSIYGGLVSSVFLVLFSPVVSGKETSMFPDVDFHWFPLENPGLISIPLGFLLGWVGTLLSKEEPDPDKYAELEVRSLTGHGAH</sequence>
<feature type="transmembrane region" description="Helical" evidence="10">
    <location>
        <begin position="132"/>
        <end position="160"/>
    </location>
</feature>
<keyword evidence="6" id="KW-0769">Symport</keyword>
<feature type="transmembrane region" description="Helical" evidence="10">
    <location>
        <begin position="289"/>
        <end position="314"/>
    </location>
</feature>
<dbReference type="Gene3D" id="1.20.1730.10">
    <property type="entry name" value="Sodium/glucose cotransporter"/>
    <property type="match status" value="1"/>
</dbReference>
<evidence type="ECO:0000256" key="1">
    <source>
        <dbReference type="ARBA" id="ARBA00004651"/>
    </source>
</evidence>
<feature type="transmembrane region" description="Helical" evidence="10">
    <location>
        <begin position="398"/>
        <end position="417"/>
    </location>
</feature>
<dbReference type="PROSITE" id="PS50283">
    <property type="entry name" value="NA_SOLUT_SYMP_3"/>
    <property type="match status" value="1"/>
</dbReference>
<dbReference type="EMBL" id="BNEK01000003">
    <property type="protein sequence ID" value="GHJ29289.1"/>
    <property type="molecule type" value="Genomic_DNA"/>
</dbReference>
<evidence type="ECO:0000256" key="9">
    <source>
        <dbReference type="RuleBase" id="RU362091"/>
    </source>
</evidence>
<feature type="transmembrane region" description="Helical" evidence="10">
    <location>
        <begin position="255"/>
        <end position="277"/>
    </location>
</feature>
<feature type="transmembrane region" description="Helical" evidence="10">
    <location>
        <begin position="348"/>
        <end position="377"/>
    </location>
</feature>
<dbReference type="InterPro" id="IPR038377">
    <property type="entry name" value="Na/Glc_symporter_sf"/>
</dbReference>
<feature type="transmembrane region" description="Helical" evidence="10">
    <location>
        <begin position="166"/>
        <end position="185"/>
    </location>
</feature>
<evidence type="ECO:0000256" key="6">
    <source>
        <dbReference type="ARBA" id="ARBA00022847"/>
    </source>
</evidence>
<accession>A0ABQ3U122</accession>
<evidence type="ECO:0000256" key="7">
    <source>
        <dbReference type="ARBA" id="ARBA00022989"/>
    </source>
</evidence>
<dbReference type="Proteomes" id="UP001054854">
    <property type="component" value="Unassembled WGS sequence"/>
</dbReference>
<evidence type="ECO:0000256" key="5">
    <source>
        <dbReference type="ARBA" id="ARBA00022692"/>
    </source>
</evidence>
<dbReference type="NCBIfam" id="TIGR00813">
    <property type="entry name" value="sss"/>
    <property type="match status" value="1"/>
</dbReference>
<keyword evidence="8 10" id="KW-0472">Membrane</keyword>
<evidence type="ECO:0000256" key="2">
    <source>
        <dbReference type="ARBA" id="ARBA00006434"/>
    </source>
</evidence>
<protein>
    <submittedName>
        <fullName evidence="11">Cation acetate symporter</fullName>
    </submittedName>
</protein>
<keyword evidence="3" id="KW-0813">Transport</keyword>
<keyword evidence="4" id="KW-1003">Cell membrane</keyword>
<keyword evidence="7 10" id="KW-1133">Transmembrane helix</keyword>
<dbReference type="PANTHER" id="PTHR48086:SF6">
    <property type="entry name" value="CATION_ACETATE SYMPORTER ACTP"/>
    <property type="match status" value="1"/>
</dbReference>